<comment type="caution">
    <text evidence="2">The sequence shown here is derived from an EMBL/GenBank/DDBJ whole genome shotgun (WGS) entry which is preliminary data.</text>
</comment>
<keyword evidence="3" id="KW-1185">Reference proteome</keyword>
<accession>A0A0K8P7G9</accession>
<dbReference type="AlphaFoldDB" id="A0A0K8P7G9"/>
<dbReference type="STRING" id="1547922.ISF6_5129"/>
<reference evidence="2 3" key="2">
    <citation type="journal article" date="2016" name="Science">
        <title>A bacterium that degrades and assimilates poly(ethylene terephthalate).</title>
        <authorList>
            <person name="Yoshida S."/>
            <person name="Hiraga K."/>
            <person name="Takehana T."/>
            <person name="Taniguchi I."/>
            <person name="Yamaji H."/>
            <person name="Maeda Y."/>
            <person name="Toyohara K."/>
            <person name="Miyamoto K."/>
            <person name="Kimura Y."/>
            <person name="Oda K."/>
        </authorList>
    </citation>
    <scope>NUCLEOTIDE SEQUENCE [LARGE SCALE GENOMIC DNA]</scope>
    <source>
        <strain evidence="3">NBRC 110686 / TISTR 2288 / 201-F6</strain>
    </source>
</reference>
<feature type="compositionally biased region" description="Pro residues" evidence="1">
    <location>
        <begin position="82"/>
        <end position="95"/>
    </location>
</feature>
<evidence type="ECO:0000313" key="3">
    <source>
        <dbReference type="Proteomes" id="UP000037660"/>
    </source>
</evidence>
<feature type="compositionally biased region" description="Polar residues" evidence="1">
    <location>
        <begin position="100"/>
        <end position="114"/>
    </location>
</feature>
<dbReference type="Proteomes" id="UP000037660">
    <property type="component" value="Unassembled WGS sequence"/>
</dbReference>
<dbReference type="EMBL" id="BBYR01000081">
    <property type="protein sequence ID" value="GAP38576.1"/>
    <property type="molecule type" value="Genomic_DNA"/>
</dbReference>
<protein>
    <submittedName>
        <fullName evidence="2">Uncharacterized protein</fullName>
    </submittedName>
</protein>
<organism evidence="2 3">
    <name type="scientific">Piscinibacter sakaiensis</name>
    <name type="common">Ideonella sakaiensis</name>
    <dbReference type="NCBI Taxonomy" id="1547922"/>
    <lineage>
        <taxon>Bacteria</taxon>
        <taxon>Pseudomonadati</taxon>
        <taxon>Pseudomonadota</taxon>
        <taxon>Betaproteobacteria</taxon>
        <taxon>Burkholderiales</taxon>
        <taxon>Sphaerotilaceae</taxon>
        <taxon>Piscinibacter</taxon>
    </lineage>
</organism>
<evidence type="ECO:0000256" key="1">
    <source>
        <dbReference type="SAM" id="MobiDB-lite"/>
    </source>
</evidence>
<proteinExistence type="predicted"/>
<name>A0A0K8P7G9_PISS1</name>
<sequence>MPLPPPLLDPELDPEPPVAVQVVVTEVDPPTVEIEPDGTGPDTPTTVVVTGVVVVIVTELTEVPGGQTLDPPVDPEDTELPVPDPRPFAPFPIPPLTARASLTLNARMLHSSTAGGRRRPPVPSALEGGRRRQPD</sequence>
<reference evidence="3" key="1">
    <citation type="submission" date="2015-07" db="EMBL/GenBank/DDBJ databases">
        <title>Discovery of a poly(ethylene terephthalate assimilation.</title>
        <authorList>
            <person name="Yoshida S."/>
            <person name="Hiraga K."/>
            <person name="Takehana T."/>
            <person name="Taniguchi I."/>
            <person name="Yamaji H."/>
            <person name="Maeda Y."/>
            <person name="Toyohara K."/>
            <person name="Miyamoto K."/>
            <person name="Kimura Y."/>
            <person name="Oda K."/>
        </authorList>
    </citation>
    <scope>NUCLEOTIDE SEQUENCE [LARGE SCALE GENOMIC DNA]</scope>
    <source>
        <strain evidence="3">NBRC 110686 / TISTR 2288 / 201-F6</strain>
    </source>
</reference>
<evidence type="ECO:0000313" key="2">
    <source>
        <dbReference type="EMBL" id="GAP38576.1"/>
    </source>
</evidence>
<feature type="region of interest" description="Disordered" evidence="1">
    <location>
        <begin position="64"/>
        <end position="135"/>
    </location>
</feature>
<gene>
    <name evidence="2" type="ORF">ISF6_5129</name>
</gene>